<reference evidence="6 7" key="1">
    <citation type="submission" date="2018-05" db="EMBL/GenBank/DDBJ databases">
        <title>Genomic Encyclopedia of Type Strains, Phase IV (KMG-IV): sequencing the most valuable type-strain genomes for metagenomic binning, comparative biology and taxonomic classification.</title>
        <authorList>
            <person name="Goeker M."/>
        </authorList>
    </citation>
    <scope>NUCLEOTIDE SEQUENCE [LARGE SCALE GENOMIC DNA]</scope>
    <source>
        <strain evidence="6 7">DSM 22440</strain>
    </source>
</reference>
<dbReference type="SUPFAM" id="SSF50475">
    <property type="entry name" value="FMN-binding split barrel"/>
    <property type="match status" value="1"/>
</dbReference>
<dbReference type="Pfam" id="PF01613">
    <property type="entry name" value="Flavin_Reduct"/>
    <property type="match status" value="1"/>
</dbReference>
<dbReference type="PANTHER" id="PTHR33798">
    <property type="entry name" value="FLAVOPROTEIN OXYGENASE"/>
    <property type="match status" value="1"/>
</dbReference>
<evidence type="ECO:0000256" key="3">
    <source>
        <dbReference type="ARBA" id="ARBA00022643"/>
    </source>
</evidence>
<comment type="cofactor">
    <cofactor evidence="1">
        <name>FMN</name>
        <dbReference type="ChEBI" id="CHEBI:58210"/>
    </cofactor>
</comment>
<dbReference type="Gene3D" id="2.30.110.10">
    <property type="entry name" value="Electron Transport, Fmn-binding Protein, Chain A"/>
    <property type="match status" value="1"/>
</dbReference>
<accession>A0A2V3WQN6</accession>
<dbReference type="OrthoDB" id="9794638at2"/>
<proteinExistence type="inferred from homology"/>
<evidence type="ECO:0000313" key="6">
    <source>
        <dbReference type="EMBL" id="PXW91009.1"/>
    </source>
</evidence>
<dbReference type="GO" id="GO:0010181">
    <property type="term" value="F:FMN binding"/>
    <property type="evidence" value="ECO:0007669"/>
    <property type="project" value="InterPro"/>
</dbReference>
<evidence type="ECO:0000313" key="7">
    <source>
        <dbReference type="Proteomes" id="UP000247922"/>
    </source>
</evidence>
<dbReference type="SMART" id="SM00903">
    <property type="entry name" value="Flavin_Reduct"/>
    <property type="match status" value="1"/>
</dbReference>
<feature type="domain" description="Flavin reductase like" evidence="5">
    <location>
        <begin position="20"/>
        <end position="164"/>
    </location>
</feature>
<evidence type="ECO:0000259" key="5">
    <source>
        <dbReference type="SMART" id="SM00903"/>
    </source>
</evidence>
<keyword evidence="3" id="KW-0288">FMN</keyword>
<dbReference type="Proteomes" id="UP000247922">
    <property type="component" value="Unassembled WGS sequence"/>
</dbReference>
<dbReference type="PANTHER" id="PTHR33798:SF5">
    <property type="entry name" value="FLAVIN REDUCTASE LIKE DOMAIN-CONTAINING PROTEIN"/>
    <property type="match status" value="1"/>
</dbReference>
<keyword evidence="2" id="KW-0285">Flavoprotein</keyword>
<dbReference type="InterPro" id="IPR012349">
    <property type="entry name" value="Split_barrel_FMN-bd"/>
</dbReference>
<gene>
    <name evidence="6" type="ORF">DES38_10643</name>
</gene>
<dbReference type="RefSeq" id="WP_110251346.1">
    <property type="nucleotide sequence ID" value="NZ_QJJR01000006.1"/>
</dbReference>
<dbReference type="GO" id="GO:0016646">
    <property type="term" value="F:oxidoreductase activity, acting on the CH-NH group of donors, NAD or NADP as acceptor"/>
    <property type="evidence" value="ECO:0007669"/>
    <property type="project" value="UniProtKB-ARBA"/>
</dbReference>
<sequence length="197" mass="21886">MVQIDPAHLTEREQYKLLTGTVVPRPIAFVTSLNGDVLNGAPFSYFNVVSSDPPLVSLAVQRKDKQMKDTARNIAENGAFVIHLVDEANVEKINQTAKPLPCTESEITFAGLTRVRSTHVDVDGIREAKIRMECVTHQIITIDETVDLIIGRIIQYHVEDQYLNQTDYSLTGLQPVSRLAGSTYMKSGATFSLTRPK</sequence>
<protein>
    <submittedName>
        <fullName evidence="6">Flavin reductase (DIM6/NTAB) family NADH-FMN oxidoreductase RutF</fullName>
    </submittedName>
</protein>
<dbReference type="InterPro" id="IPR002563">
    <property type="entry name" value="Flavin_Rdtase-like_dom"/>
</dbReference>
<keyword evidence="7" id="KW-1185">Reference proteome</keyword>
<dbReference type="AlphaFoldDB" id="A0A2V3WQN6"/>
<comment type="similarity">
    <text evidence="4">Belongs to the flavoredoxin family.</text>
</comment>
<evidence type="ECO:0000256" key="1">
    <source>
        <dbReference type="ARBA" id="ARBA00001917"/>
    </source>
</evidence>
<evidence type="ECO:0000256" key="2">
    <source>
        <dbReference type="ARBA" id="ARBA00022630"/>
    </source>
</evidence>
<evidence type="ECO:0000256" key="4">
    <source>
        <dbReference type="ARBA" id="ARBA00038054"/>
    </source>
</evidence>
<name>A0A2V3WQN6_9BACI</name>
<dbReference type="EMBL" id="QJJR01000006">
    <property type="protein sequence ID" value="PXW91009.1"/>
    <property type="molecule type" value="Genomic_DNA"/>
</dbReference>
<organism evidence="6 7">
    <name type="scientific">Streptohalobacillus salinus</name>
    <dbReference type="NCBI Taxonomy" id="621096"/>
    <lineage>
        <taxon>Bacteria</taxon>
        <taxon>Bacillati</taxon>
        <taxon>Bacillota</taxon>
        <taxon>Bacilli</taxon>
        <taxon>Bacillales</taxon>
        <taxon>Bacillaceae</taxon>
        <taxon>Streptohalobacillus</taxon>
    </lineage>
</organism>
<comment type="caution">
    <text evidence="6">The sequence shown here is derived from an EMBL/GenBank/DDBJ whole genome shotgun (WGS) entry which is preliminary data.</text>
</comment>